<dbReference type="SMART" id="SM00530">
    <property type="entry name" value="HTH_XRE"/>
    <property type="match status" value="1"/>
</dbReference>
<dbReference type="InterPro" id="IPR010982">
    <property type="entry name" value="Lambda_DNA-bd_dom_sf"/>
</dbReference>
<dbReference type="Proteomes" id="UP001517247">
    <property type="component" value="Unassembled WGS sequence"/>
</dbReference>
<dbReference type="PROSITE" id="PS50943">
    <property type="entry name" value="HTH_CROC1"/>
    <property type="match status" value="1"/>
</dbReference>
<dbReference type="CDD" id="cd00093">
    <property type="entry name" value="HTH_XRE"/>
    <property type="match status" value="1"/>
</dbReference>
<comment type="caution">
    <text evidence="2">The sequence shown here is derived from an EMBL/GenBank/DDBJ whole genome shotgun (WGS) entry which is preliminary data.</text>
</comment>
<dbReference type="Gene3D" id="1.10.260.40">
    <property type="entry name" value="lambda repressor-like DNA-binding domains"/>
    <property type="match status" value="1"/>
</dbReference>
<evidence type="ECO:0000259" key="1">
    <source>
        <dbReference type="PROSITE" id="PS50943"/>
    </source>
</evidence>
<proteinExistence type="predicted"/>
<sequence length="132" mass="15163">MSNNENKTLGEIIKDALKEKGLNQTAVAKKMNVSKQVINQLDRRKYFDLDFLERLKKHTDLDFTRYSQSNIEEHASVEETQSQYSLTNVNNVNTVEMTLSVKVRASDTEISQMGNLLMAFKKEALRMGFTIL</sequence>
<protein>
    <submittedName>
        <fullName evidence="2">Helix-turn-helix domain-containing protein</fullName>
    </submittedName>
</protein>
<dbReference type="SUPFAM" id="SSF47413">
    <property type="entry name" value="lambda repressor-like DNA-binding domains"/>
    <property type="match status" value="1"/>
</dbReference>
<feature type="domain" description="HTH cro/C1-type" evidence="1">
    <location>
        <begin position="13"/>
        <end position="66"/>
    </location>
</feature>
<gene>
    <name evidence="2" type="ORF">E6A44_002765</name>
</gene>
<dbReference type="InterPro" id="IPR001387">
    <property type="entry name" value="Cro/C1-type_HTH"/>
</dbReference>
<reference evidence="2 3" key="1">
    <citation type="submission" date="2024-12" db="EMBL/GenBank/DDBJ databases">
        <authorList>
            <person name="Hu S."/>
        </authorList>
    </citation>
    <scope>NUCLEOTIDE SEQUENCE [LARGE SCALE GENOMIC DNA]</scope>
    <source>
        <strain evidence="2 3">THG-T11</strain>
    </source>
</reference>
<dbReference type="RefSeq" id="WP_138721623.1">
    <property type="nucleotide sequence ID" value="NZ_SSHJ02000001.1"/>
</dbReference>
<evidence type="ECO:0000313" key="3">
    <source>
        <dbReference type="Proteomes" id="UP001517247"/>
    </source>
</evidence>
<name>A0ABW9J1R5_9SPHI</name>
<organism evidence="2 3">
    <name type="scientific">Pedobacter ureilyticus</name>
    <dbReference type="NCBI Taxonomy" id="1393051"/>
    <lineage>
        <taxon>Bacteria</taxon>
        <taxon>Pseudomonadati</taxon>
        <taxon>Bacteroidota</taxon>
        <taxon>Sphingobacteriia</taxon>
        <taxon>Sphingobacteriales</taxon>
        <taxon>Sphingobacteriaceae</taxon>
        <taxon>Pedobacter</taxon>
    </lineage>
</organism>
<keyword evidence="3" id="KW-1185">Reference proteome</keyword>
<accession>A0ABW9J1R5</accession>
<evidence type="ECO:0000313" key="2">
    <source>
        <dbReference type="EMBL" id="MFN0254473.1"/>
    </source>
</evidence>
<dbReference type="Pfam" id="PF01381">
    <property type="entry name" value="HTH_3"/>
    <property type="match status" value="1"/>
</dbReference>
<dbReference type="EMBL" id="SSHJ02000001">
    <property type="protein sequence ID" value="MFN0254473.1"/>
    <property type="molecule type" value="Genomic_DNA"/>
</dbReference>